<dbReference type="EMBL" id="PJQL01003944">
    <property type="protein sequence ID" value="RCH80389.1"/>
    <property type="molecule type" value="Genomic_DNA"/>
</dbReference>
<comment type="caution">
    <text evidence="3">The sequence shown here is derived from an EMBL/GenBank/DDBJ whole genome shotgun (WGS) entry which is preliminary data.</text>
</comment>
<accession>A0A367IRY7</accession>
<dbReference type="SMART" id="SM00355">
    <property type="entry name" value="ZnF_C2H2"/>
    <property type="match status" value="2"/>
</dbReference>
<feature type="domain" description="C2H2-type" evidence="2">
    <location>
        <begin position="11"/>
        <end position="39"/>
    </location>
</feature>
<dbReference type="OrthoDB" id="2404656at2759"/>
<evidence type="ECO:0000256" key="1">
    <source>
        <dbReference type="PROSITE-ProRule" id="PRU00042"/>
    </source>
</evidence>
<reference evidence="3 4" key="1">
    <citation type="journal article" date="2018" name="G3 (Bethesda)">
        <title>Phylogenetic and Phylogenomic Definition of Rhizopus Species.</title>
        <authorList>
            <person name="Gryganskyi A.P."/>
            <person name="Golan J."/>
            <person name="Dolatabadi S."/>
            <person name="Mondo S."/>
            <person name="Robb S."/>
            <person name="Idnurm A."/>
            <person name="Muszewska A."/>
            <person name="Steczkiewicz K."/>
            <person name="Masonjones S."/>
            <person name="Liao H.L."/>
            <person name="Gajdeczka M.T."/>
            <person name="Anike F."/>
            <person name="Vuek A."/>
            <person name="Anishchenko I.M."/>
            <person name="Voigt K."/>
            <person name="de Hoog G.S."/>
            <person name="Smith M.E."/>
            <person name="Heitman J."/>
            <person name="Vilgalys R."/>
            <person name="Stajich J.E."/>
        </authorList>
    </citation>
    <scope>NUCLEOTIDE SEQUENCE [LARGE SCALE GENOMIC DNA]</scope>
    <source>
        <strain evidence="3 4">CBS 357.93</strain>
    </source>
</reference>
<keyword evidence="1" id="KW-0862">Zinc</keyword>
<dbReference type="Gene3D" id="3.30.160.60">
    <property type="entry name" value="Classic Zinc Finger"/>
    <property type="match status" value="1"/>
</dbReference>
<dbReference type="InterPro" id="IPR013087">
    <property type="entry name" value="Znf_C2H2_type"/>
</dbReference>
<dbReference type="GO" id="GO:0008270">
    <property type="term" value="F:zinc ion binding"/>
    <property type="evidence" value="ECO:0007669"/>
    <property type="project" value="UniProtKB-KW"/>
</dbReference>
<dbReference type="PROSITE" id="PS00028">
    <property type="entry name" value="ZINC_FINGER_C2H2_1"/>
    <property type="match status" value="1"/>
</dbReference>
<keyword evidence="1" id="KW-0863">Zinc-finger</keyword>
<organism evidence="3 4">
    <name type="scientific">Rhizopus azygosporus</name>
    <name type="common">Rhizopus microsporus var. azygosporus</name>
    <dbReference type="NCBI Taxonomy" id="86630"/>
    <lineage>
        <taxon>Eukaryota</taxon>
        <taxon>Fungi</taxon>
        <taxon>Fungi incertae sedis</taxon>
        <taxon>Mucoromycota</taxon>
        <taxon>Mucoromycotina</taxon>
        <taxon>Mucoromycetes</taxon>
        <taxon>Mucorales</taxon>
        <taxon>Mucorineae</taxon>
        <taxon>Rhizopodaceae</taxon>
        <taxon>Rhizopus</taxon>
    </lineage>
</organism>
<evidence type="ECO:0000313" key="4">
    <source>
        <dbReference type="Proteomes" id="UP000252139"/>
    </source>
</evidence>
<dbReference type="PROSITE" id="PS50157">
    <property type="entry name" value="ZINC_FINGER_C2H2_2"/>
    <property type="match status" value="1"/>
</dbReference>
<evidence type="ECO:0000259" key="2">
    <source>
        <dbReference type="PROSITE" id="PS50157"/>
    </source>
</evidence>
<dbReference type="Proteomes" id="UP000252139">
    <property type="component" value="Unassembled WGS sequence"/>
</dbReference>
<keyword evidence="1" id="KW-0479">Metal-binding</keyword>
<evidence type="ECO:0000313" key="3">
    <source>
        <dbReference type="EMBL" id="RCH80389.1"/>
    </source>
</evidence>
<keyword evidence="4" id="KW-1185">Reference proteome</keyword>
<name>A0A367IRY7_RHIAZ</name>
<proteinExistence type="predicted"/>
<protein>
    <recommendedName>
        <fullName evidence="2">C2H2-type domain-containing protein</fullName>
    </recommendedName>
</protein>
<dbReference type="AlphaFoldDB" id="A0A367IRY7"/>
<gene>
    <name evidence="3" type="ORF">CU097_002306</name>
</gene>
<sequence>MSITKLIYLKHACHICQKEFKTPFSLRRHVSSLHSKSLRPKDSDGCYSLDGAIITNVKTQEAIPHYACPSCWTYHSDFEWMKNHISSHEIQNNTAGIPIETKKDTYIFRDASTPLHPPKRPKITGENISTLSPIINIVNSSNVHLSTEQKNLARQNIIDQVNMTSLKEYPTAFSMLKQALNVALEELPHFLWTYTMPNDITDHDRTLSKIVKFVLTDFSSKCHRNPYYQPKYERTYWIDRVVPILQCFGDHSQLLGFQWCEIPLEEHAEFTIDPNSWMRTATVKYHDGLGYDTNGHGRLIMEGSSRSITKEDIEHTQSDTVKALYASIEILNSFVRRHAAASFLSLCSIVSFSLQCVCTTITLSMTSMDYNKIGGYIQTEVRYADVPNTFDSRASWMEVFELLAYMFTSLREQKKILEAIKKESSGLVHVNDIDRGLHVLAEVNDPSPS</sequence>